<dbReference type="PANTHER" id="PTHR42967:SF1">
    <property type="entry name" value="MBL FOLD METALLO-HYDROLASE"/>
    <property type="match status" value="1"/>
</dbReference>
<protein>
    <submittedName>
        <fullName evidence="1">Metal-dependent hydrolase</fullName>
    </submittedName>
</protein>
<dbReference type="SUPFAM" id="SSF56281">
    <property type="entry name" value="Metallo-hydrolase/oxidoreductase"/>
    <property type="match status" value="1"/>
</dbReference>
<dbReference type="PANTHER" id="PTHR42967">
    <property type="entry name" value="METAL DEPENDENT HYDROLASE"/>
    <property type="match status" value="1"/>
</dbReference>
<proteinExistence type="predicted"/>
<evidence type="ECO:0000313" key="2">
    <source>
        <dbReference type="Proteomes" id="UP000241434"/>
    </source>
</evidence>
<gene>
    <name evidence="1" type="ORF">UF10_03555</name>
</gene>
<sequence>MILKYIYHSSFLLEMEDCSFIFDYYKGDIPEINRDKKLYVFSTHAHDDHYNEKIFELFGGYKDVEFILSDDIEVKNPEFKKLAKFISINSKYDIGQISIETFESTDEGIAVMIETDGKTIYHSGDLNWWTWQGFESEEEYQNMTNRFKKEISKMKGRNIDLAMMVLDSRQGERFDWGMKYFLENTNTAYVAPMHCWNKFEVIQKFKDKHPELASKTIMIDTHKIEKEGYSID</sequence>
<dbReference type="RefSeq" id="WP_106776455.1">
    <property type="nucleotide sequence ID" value="NZ_JYGE01000003.1"/>
</dbReference>
<dbReference type="Proteomes" id="UP000241434">
    <property type="component" value="Unassembled WGS sequence"/>
</dbReference>
<dbReference type="EMBL" id="JYGE01000003">
    <property type="protein sequence ID" value="PSJ31716.1"/>
    <property type="molecule type" value="Genomic_DNA"/>
</dbReference>
<comment type="caution">
    <text evidence="1">The sequence shown here is derived from an EMBL/GenBank/DDBJ whole genome shotgun (WGS) entry which is preliminary data.</text>
</comment>
<organism evidence="1 2">
    <name type="scientific">Peptostreptococcus russellii</name>
    <dbReference type="NCBI Taxonomy" id="215200"/>
    <lineage>
        <taxon>Bacteria</taxon>
        <taxon>Bacillati</taxon>
        <taxon>Bacillota</taxon>
        <taxon>Clostridia</taxon>
        <taxon>Peptostreptococcales</taxon>
        <taxon>Peptostreptococcaceae</taxon>
        <taxon>Peptostreptococcus</taxon>
    </lineage>
</organism>
<keyword evidence="2" id="KW-1185">Reference proteome</keyword>
<evidence type="ECO:0000313" key="1">
    <source>
        <dbReference type="EMBL" id="PSJ31716.1"/>
    </source>
</evidence>
<dbReference type="Gene3D" id="3.60.15.10">
    <property type="entry name" value="Ribonuclease Z/Hydroxyacylglutathione hydrolase-like"/>
    <property type="match status" value="1"/>
</dbReference>
<dbReference type="AlphaFoldDB" id="A0A2P7Q183"/>
<name>A0A2P7Q183_9FIRM</name>
<reference evidence="1" key="1">
    <citation type="thesis" date="2015" institute="Rutgers" country="The State University of New Jersey, 14 College Farm Rd., New Brunswick, NJ, USA">
        <title>Ammonia toxicity in bacteria and its implications for treatment of and resource recovery from highly nitrogenous organic wastes.</title>
        <authorList>
            <person name="Luther A.K."/>
        </authorList>
    </citation>
    <scope>NUCLEOTIDE SEQUENCE</scope>
    <source>
        <strain evidence="1">RT-10B</strain>
    </source>
</reference>
<dbReference type="Pfam" id="PF13483">
    <property type="entry name" value="Lactamase_B_3"/>
    <property type="match status" value="1"/>
</dbReference>
<accession>A0A2P7Q183</accession>
<dbReference type="InterPro" id="IPR036866">
    <property type="entry name" value="RibonucZ/Hydroxyglut_hydro"/>
</dbReference>
<dbReference type="GO" id="GO:0016787">
    <property type="term" value="F:hydrolase activity"/>
    <property type="evidence" value="ECO:0007669"/>
    <property type="project" value="UniProtKB-KW"/>
</dbReference>
<keyword evidence="1" id="KW-0378">Hydrolase</keyword>
<dbReference type="OrthoDB" id="36975at2"/>